<evidence type="ECO:0000313" key="3">
    <source>
        <dbReference type="EMBL" id="KAK3940445.1"/>
    </source>
</evidence>
<dbReference type="EMBL" id="MU853796">
    <property type="protein sequence ID" value="KAK3940445.1"/>
    <property type="molecule type" value="Genomic_DNA"/>
</dbReference>
<comment type="caution">
    <text evidence="3">The sequence shown here is derived from an EMBL/GenBank/DDBJ whole genome shotgun (WGS) entry which is preliminary data.</text>
</comment>
<proteinExistence type="predicted"/>
<dbReference type="Proteomes" id="UP001303473">
    <property type="component" value="Unassembled WGS sequence"/>
</dbReference>
<evidence type="ECO:0000313" key="4">
    <source>
        <dbReference type="Proteomes" id="UP001303473"/>
    </source>
</evidence>
<feature type="transmembrane region" description="Helical" evidence="2">
    <location>
        <begin position="31"/>
        <end position="52"/>
    </location>
</feature>
<sequence>MSALIPNCVHKLAQLSIRGVMTLDTPPVRDFLSLFLLPHTIVLFVLYFCLFFEPTHPFSLIRMMLIIVYDSARGIAHAVCRKSYSVCASIGGRARCFCGGYVFARSRCIHHDNLRSIYHFNLRYYPGIQGGCTNPTALGASGWGGCFDWGCPVHRDEKEKRRFAPCLYWNRKINVDEILQWAGAKWGKSSDLERLADGRMGKEGVCYWRIIGGKGAREEEDYDVILVIRWNTAEKSVECRQEIWRSLPDAGIPIRGRDLGGRSPCERLSTVTVITVYLSEQQGRINDGTNEGIGEERGEEAKGATTEGQGRKERERGDWVRLGNKGYRVTSICVGTAFGEEEVEIHCDGQTYIVNTQREEGCRQRDPDLEREIDLERGRLRSNTPSPTAGVKVDWQPDFEDEQLEVNEILFGDKTSRTVKHLNTSASF</sequence>
<name>A0AAN6S4S8_9PEZI</name>
<keyword evidence="2" id="KW-1133">Transmembrane helix</keyword>
<evidence type="ECO:0000256" key="1">
    <source>
        <dbReference type="SAM" id="MobiDB-lite"/>
    </source>
</evidence>
<dbReference type="AlphaFoldDB" id="A0AAN6S4S8"/>
<evidence type="ECO:0000256" key="2">
    <source>
        <dbReference type="SAM" id="Phobius"/>
    </source>
</evidence>
<protein>
    <submittedName>
        <fullName evidence="3">Uncharacterized protein</fullName>
    </submittedName>
</protein>
<keyword evidence="2" id="KW-0472">Membrane</keyword>
<gene>
    <name evidence="3" type="ORF">QBC46DRAFT_408256</name>
</gene>
<keyword evidence="4" id="KW-1185">Reference proteome</keyword>
<reference evidence="4" key="1">
    <citation type="journal article" date="2023" name="Mol. Phylogenet. Evol.">
        <title>Genome-scale phylogeny and comparative genomics of the fungal order Sordariales.</title>
        <authorList>
            <person name="Hensen N."/>
            <person name="Bonometti L."/>
            <person name="Westerberg I."/>
            <person name="Brannstrom I.O."/>
            <person name="Guillou S."/>
            <person name="Cros-Aarteil S."/>
            <person name="Calhoun S."/>
            <person name="Haridas S."/>
            <person name="Kuo A."/>
            <person name="Mondo S."/>
            <person name="Pangilinan J."/>
            <person name="Riley R."/>
            <person name="LaButti K."/>
            <person name="Andreopoulos B."/>
            <person name="Lipzen A."/>
            <person name="Chen C."/>
            <person name="Yan M."/>
            <person name="Daum C."/>
            <person name="Ng V."/>
            <person name="Clum A."/>
            <person name="Steindorff A."/>
            <person name="Ohm R.A."/>
            <person name="Martin F."/>
            <person name="Silar P."/>
            <person name="Natvig D.O."/>
            <person name="Lalanne C."/>
            <person name="Gautier V."/>
            <person name="Ament-Velasquez S.L."/>
            <person name="Kruys A."/>
            <person name="Hutchinson M.I."/>
            <person name="Powell A.J."/>
            <person name="Barry K."/>
            <person name="Miller A.N."/>
            <person name="Grigoriev I.V."/>
            <person name="Debuchy R."/>
            <person name="Gladieux P."/>
            <person name="Hiltunen Thoren M."/>
            <person name="Johannesson H."/>
        </authorList>
    </citation>
    <scope>NUCLEOTIDE SEQUENCE [LARGE SCALE GENOMIC DNA]</scope>
    <source>
        <strain evidence="4">CBS 340.73</strain>
    </source>
</reference>
<accession>A0AAN6S4S8</accession>
<keyword evidence="2" id="KW-0812">Transmembrane</keyword>
<feature type="region of interest" description="Disordered" evidence="1">
    <location>
        <begin position="285"/>
        <end position="314"/>
    </location>
</feature>
<organism evidence="3 4">
    <name type="scientific">Diplogelasinospora grovesii</name>
    <dbReference type="NCBI Taxonomy" id="303347"/>
    <lineage>
        <taxon>Eukaryota</taxon>
        <taxon>Fungi</taxon>
        <taxon>Dikarya</taxon>
        <taxon>Ascomycota</taxon>
        <taxon>Pezizomycotina</taxon>
        <taxon>Sordariomycetes</taxon>
        <taxon>Sordariomycetidae</taxon>
        <taxon>Sordariales</taxon>
        <taxon>Diplogelasinosporaceae</taxon>
        <taxon>Diplogelasinospora</taxon>
    </lineage>
</organism>